<organism evidence="4 5">
    <name type="scientific">Anaeramoeba ignava</name>
    <name type="common">Anaerobic marine amoeba</name>
    <dbReference type="NCBI Taxonomy" id="1746090"/>
    <lineage>
        <taxon>Eukaryota</taxon>
        <taxon>Metamonada</taxon>
        <taxon>Anaeramoebidae</taxon>
        <taxon>Anaeramoeba</taxon>
    </lineage>
</organism>
<accession>A0A9Q0L732</accession>
<sequence>MTDVSQELKQRKKQEDSKKETKETKEVPKTTKTKTKSKTESKKSKINFQFEIKTLKRLIPQFIIDLLKTLLIMIISFYLKLKQINPILTKILSFFESICSLILGLTLPIIFIIDDFVYDKFFSTLKDIYGNLKKKFPESEFGFVYSIPKNLKADQKEETLSQLTNQIFENCSDYVTKYHPKIKKNAPKDEDHQKVFEPTEKFQDNLKLAKEKMLFDLRVLMSEHFGKISKIEKEDIPKVEVQQLIKVVDNDLDNNHTAVVDNLGSSIEEIYYSFEEEDAKEQQQLAFPLKRKSHPAWVFIRDIYTLLKSLLYFPIFYIENSKKPATNIPKKIIASLKRILNKVFSIILLEFMKAKPSKSYSKLLGQGFLFYKNLNANILKQISKSNEEMKKNLEQVEKSVQTKINSALKSNKKEELTDALQQLLEMQMIVNSYSKAIFDFLVRTDNTMNSVTNFLFHQLKCKDHQEITQAFKDTQFQIVRNFASESFHLIYCSQLSVFVALDKFSTQILKSENVKEKDLEKVFNLKEIITRTDETTKGNLDLNDNNNDNDESNKSDDNDESDSDDN</sequence>
<proteinExistence type="predicted"/>
<gene>
    <name evidence="4" type="ORF">M0811_13307</name>
</gene>
<protein>
    <submittedName>
        <fullName evidence="4">Nnp-1 protein putative nuclear protein 1 nop52</fullName>
    </submittedName>
</protein>
<keyword evidence="1" id="KW-0175">Coiled coil</keyword>
<feature type="compositionally biased region" description="Acidic residues" evidence="2">
    <location>
        <begin position="557"/>
        <end position="566"/>
    </location>
</feature>
<feature type="compositionally biased region" description="Basic and acidic residues" evidence="2">
    <location>
        <begin position="1"/>
        <end position="29"/>
    </location>
</feature>
<reference evidence="4" key="1">
    <citation type="submission" date="2022-10" db="EMBL/GenBank/DDBJ databases">
        <title>Novel sulphate-reducing endosymbionts in the free-living metamonad Anaeramoeba.</title>
        <authorList>
            <person name="Jerlstrom-Hultqvist J."/>
            <person name="Cepicka I."/>
            <person name="Gallot-Lavallee L."/>
            <person name="Salas-Leiva D."/>
            <person name="Curtis B.A."/>
            <person name="Zahonova K."/>
            <person name="Pipaliya S."/>
            <person name="Dacks J."/>
            <person name="Roger A.J."/>
        </authorList>
    </citation>
    <scope>NUCLEOTIDE SEQUENCE</scope>
    <source>
        <strain evidence="4">BMAN</strain>
    </source>
</reference>
<dbReference type="EMBL" id="JAPDFW010000135">
    <property type="protein sequence ID" value="KAJ5067045.1"/>
    <property type="molecule type" value="Genomic_DNA"/>
</dbReference>
<keyword evidence="3" id="KW-0812">Transmembrane</keyword>
<evidence type="ECO:0000256" key="2">
    <source>
        <dbReference type="SAM" id="MobiDB-lite"/>
    </source>
</evidence>
<evidence type="ECO:0000313" key="4">
    <source>
        <dbReference type="EMBL" id="KAJ5067045.1"/>
    </source>
</evidence>
<dbReference type="AlphaFoldDB" id="A0A9Q0L732"/>
<keyword evidence="3" id="KW-1133">Transmembrane helix</keyword>
<evidence type="ECO:0000256" key="3">
    <source>
        <dbReference type="SAM" id="Phobius"/>
    </source>
</evidence>
<keyword evidence="3" id="KW-0472">Membrane</keyword>
<evidence type="ECO:0000313" key="5">
    <source>
        <dbReference type="Proteomes" id="UP001149090"/>
    </source>
</evidence>
<evidence type="ECO:0000256" key="1">
    <source>
        <dbReference type="SAM" id="Coils"/>
    </source>
</evidence>
<feature type="transmembrane region" description="Helical" evidence="3">
    <location>
        <begin position="91"/>
        <end position="113"/>
    </location>
</feature>
<comment type="caution">
    <text evidence="4">The sequence shown here is derived from an EMBL/GenBank/DDBJ whole genome shotgun (WGS) entry which is preliminary data.</text>
</comment>
<feature type="region of interest" description="Disordered" evidence="2">
    <location>
        <begin position="536"/>
        <end position="566"/>
    </location>
</feature>
<keyword evidence="5" id="KW-1185">Reference proteome</keyword>
<feature type="coiled-coil region" evidence="1">
    <location>
        <begin position="379"/>
        <end position="406"/>
    </location>
</feature>
<feature type="region of interest" description="Disordered" evidence="2">
    <location>
        <begin position="1"/>
        <end position="38"/>
    </location>
</feature>
<dbReference type="Proteomes" id="UP001149090">
    <property type="component" value="Unassembled WGS sequence"/>
</dbReference>
<feature type="transmembrane region" description="Helical" evidence="3">
    <location>
        <begin position="58"/>
        <end position="79"/>
    </location>
</feature>
<name>A0A9Q0L732_ANAIG</name>